<proteinExistence type="predicted"/>
<evidence type="ECO:0000259" key="2">
    <source>
        <dbReference type="Pfam" id="PF04235"/>
    </source>
</evidence>
<organism evidence="3 4">
    <name type="scientific">Streptomyces shaanxiensis</name>
    <dbReference type="NCBI Taxonomy" id="653357"/>
    <lineage>
        <taxon>Bacteria</taxon>
        <taxon>Bacillati</taxon>
        <taxon>Actinomycetota</taxon>
        <taxon>Actinomycetes</taxon>
        <taxon>Kitasatosporales</taxon>
        <taxon>Streptomycetaceae</taxon>
        <taxon>Streptomyces</taxon>
    </lineage>
</organism>
<reference evidence="4" key="1">
    <citation type="journal article" date="2019" name="Int. J. Syst. Evol. Microbiol.">
        <title>The Global Catalogue of Microorganisms (GCM) 10K type strain sequencing project: providing services to taxonomists for standard genome sequencing and annotation.</title>
        <authorList>
            <consortium name="The Broad Institute Genomics Platform"/>
            <consortium name="The Broad Institute Genome Sequencing Center for Infectious Disease"/>
            <person name="Wu L."/>
            <person name="Ma J."/>
        </authorList>
    </citation>
    <scope>NUCLEOTIDE SEQUENCE [LARGE SCALE GENOMIC DNA]</scope>
    <source>
        <strain evidence="4">JCM 16925</strain>
    </source>
</reference>
<feature type="transmembrane region" description="Helical" evidence="1">
    <location>
        <begin position="76"/>
        <end position="95"/>
    </location>
</feature>
<feature type="domain" description="DUF418" evidence="2">
    <location>
        <begin position="8"/>
        <end position="109"/>
    </location>
</feature>
<keyword evidence="1" id="KW-0472">Membrane</keyword>
<feature type="transmembrane region" description="Helical" evidence="1">
    <location>
        <begin position="12"/>
        <end position="30"/>
    </location>
</feature>
<name>A0ABP7V890_9ACTN</name>
<keyword evidence="1" id="KW-1133">Transmembrane helix</keyword>
<dbReference type="Pfam" id="PF04235">
    <property type="entry name" value="DUF418"/>
    <property type="match status" value="1"/>
</dbReference>
<sequence length="115" mass="12468">MASPHSETTLSVVANTGVALAVLIACIAAVDSLPRFHRMVRPVIAVGTMSLTAYVFHVVAIRLLGIEELPGSSPRVLLGFIVTVTVFAVVWSRFFRRGPLEWLLGKVTKVAELVR</sequence>
<evidence type="ECO:0000256" key="1">
    <source>
        <dbReference type="SAM" id="Phobius"/>
    </source>
</evidence>
<comment type="caution">
    <text evidence="3">The sequence shown here is derived from an EMBL/GenBank/DDBJ whole genome shotgun (WGS) entry which is preliminary data.</text>
</comment>
<evidence type="ECO:0000313" key="4">
    <source>
        <dbReference type="Proteomes" id="UP001499984"/>
    </source>
</evidence>
<keyword evidence="1" id="KW-0812">Transmembrane</keyword>
<dbReference type="Proteomes" id="UP001499984">
    <property type="component" value="Unassembled WGS sequence"/>
</dbReference>
<dbReference type="InterPro" id="IPR007349">
    <property type="entry name" value="DUF418"/>
</dbReference>
<evidence type="ECO:0000313" key="3">
    <source>
        <dbReference type="EMBL" id="GAA4061696.1"/>
    </source>
</evidence>
<protein>
    <recommendedName>
        <fullName evidence="2">DUF418 domain-containing protein</fullName>
    </recommendedName>
</protein>
<accession>A0ABP7V890</accession>
<dbReference type="RefSeq" id="WP_345014351.1">
    <property type="nucleotide sequence ID" value="NZ_BAAAZY010000010.1"/>
</dbReference>
<feature type="transmembrane region" description="Helical" evidence="1">
    <location>
        <begin position="42"/>
        <end position="64"/>
    </location>
</feature>
<keyword evidence="4" id="KW-1185">Reference proteome</keyword>
<dbReference type="EMBL" id="BAAAZY010000010">
    <property type="protein sequence ID" value="GAA4061696.1"/>
    <property type="molecule type" value="Genomic_DNA"/>
</dbReference>
<gene>
    <name evidence="3" type="ORF">GCM10022233_39160</name>
</gene>